<keyword evidence="2" id="KW-0812">Transmembrane</keyword>
<evidence type="ECO:0000256" key="2">
    <source>
        <dbReference type="SAM" id="Phobius"/>
    </source>
</evidence>
<feature type="transmembrane region" description="Helical" evidence="2">
    <location>
        <begin position="132"/>
        <end position="156"/>
    </location>
</feature>
<feature type="compositionally biased region" description="Polar residues" evidence="1">
    <location>
        <begin position="251"/>
        <end position="260"/>
    </location>
</feature>
<sequence length="291" mass="31972">MSIELSIEQTNQLILLILNSVLMMLLSAALLGGAWLRQNMLAQQLHRLHLSYRAIAHKRFDLSDINSGIHGDVHPSDAIQNGDAVKNGDAIKNAVRQSSENYGSLVSSQSFQQTQARLKRIRSDRQRLRNQYWWSHIGMLTLHMVLLIFSVSLFTLVMRSFLSFDGLISTSLFMFALGSAGVLAGIGCVLIDLAQGDSGGDSLGHSLGKAIAQIGRHWQTRTARFPRVSSRRKAAVPVLIPSQFNQRTRSAFSGVVSTEGRSAEGRSAEGRPATAHPTVAANPAQYRRDRV</sequence>
<feature type="transmembrane region" description="Helical" evidence="2">
    <location>
        <begin position="168"/>
        <end position="191"/>
    </location>
</feature>
<dbReference type="Proteomes" id="UP000050465">
    <property type="component" value="Unassembled WGS sequence"/>
</dbReference>
<evidence type="ECO:0000313" key="4">
    <source>
        <dbReference type="Proteomes" id="UP000050465"/>
    </source>
</evidence>
<evidence type="ECO:0000313" key="3">
    <source>
        <dbReference type="EMBL" id="KPQ35291.1"/>
    </source>
</evidence>
<reference evidence="3 4" key="1">
    <citation type="submission" date="2015-09" db="EMBL/GenBank/DDBJ databases">
        <title>Identification and resolution of microdiversity through metagenomic sequencing of parallel consortia.</title>
        <authorList>
            <person name="Nelson W.C."/>
            <person name="Romine M.F."/>
            <person name="Lindemann S.R."/>
        </authorList>
    </citation>
    <scope>NUCLEOTIDE SEQUENCE [LARGE SCALE GENOMIC DNA]</scope>
    <source>
        <strain evidence="3">Ana</strain>
    </source>
</reference>
<dbReference type="EMBL" id="LJZR01000013">
    <property type="protein sequence ID" value="KPQ35291.1"/>
    <property type="molecule type" value="Genomic_DNA"/>
</dbReference>
<feature type="transmembrane region" description="Helical" evidence="2">
    <location>
        <begin position="12"/>
        <end position="36"/>
    </location>
</feature>
<proteinExistence type="predicted"/>
<keyword evidence="2" id="KW-1133">Transmembrane helix</keyword>
<dbReference type="AlphaFoldDB" id="A0A0P8DFU3"/>
<feature type="region of interest" description="Disordered" evidence="1">
    <location>
        <begin position="251"/>
        <end position="291"/>
    </location>
</feature>
<evidence type="ECO:0000256" key="1">
    <source>
        <dbReference type="SAM" id="MobiDB-lite"/>
    </source>
</evidence>
<gene>
    <name evidence="3" type="ORF">HLUCCA11_11420</name>
</gene>
<keyword evidence="2" id="KW-0472">Membrane</keyword>
<organism evidence="3 4">
    <name type="scientific">Phormidesmis priestleyi Ana</name>
    <dbReference type="NCBI Taxonomy" id="1666911"/>
    <lineage>
        <taxon>Bacteria</taxon>
        <taxon>Bacillati</taxon>
        <taxon>Cyanobacteriota</taxon>
        <taxon>Cyanophyceae</taxon>
        <taxon>Leptolyngbyales</taxon>
        <taxon>Leptolyngbyaceae</taxon>
        <taxon>Phormidesmis</taxon>
    </lineage>
</organism>
<name>A0A0P8DFU3_9CYAN</name>
<accession>A0A0P8DFU3</accession>
<comment type="caution">
    <text evidence="3">The sequence shown here is derived from an EMBL/GenBank/DDBJ whole genome shotgun (WGS) entry which is preliminary data.</text>
</comment>
<protein>
    <submittedName>
        <fullName evidence="3">Putative membrane protein (DUF2207)</fullName>
    </submittedName>
</protein>